<dbReference type="InterPro" id="IPR000719">
    <property type="entry name" value="Prot_kinase_dom"/>
</dbReference>
<evidence type="ECO:0000256" key="1">
    <source>
        <dbReference type="ARBA" id="ARBA00022527"/>
    </source>
</evidence>
<accession>A0A8T1U8M9</accession>
<feature type="compositionally biased region" description="Polar residues" evidence="5">
    <location>
        <begin position="1706"/>
        <end position="1715"/>
    </location>
</feature>
<evidence type="ECO:0000256" key="3">
    <source>
        <dbReference type="ARBA" id="ARBA00022840"/>
    </source>
</evidence>
<dbReference type="InterPro" id="IPR008271">
    <property type="entry name" value="Ser/Thr_kinase_AS"/>
</dbReference>
<comment type="caution">
    <text evidence="8">The sequence shown here is derived from an EMBL/GenBank/DDBJ whole genome shotgun (WGS) entry which is preliminary data.</text>
</comment>
<keyword evidence="1" id="KW-0418">Kinase</keyword>
<feature type="compositionally biased region" description="Basic residues" evidence="5">
    <location>
        <begin position="1407"/>
        <end position="1418"/>
    </location>
</feature>
<dbReference type="PANTHER" id="PTHR44329">
    <property type="entry name" value="SERINE/THREONINE-PROTEIN KINASE TNNI3K-RELATED"/>
    <property type="match status" value="1"/>
</dbReference>
<dbReference type="GO" id="GO:0005524">
    <property type="term" value="F:ATP binding"/>
    <property type="evidence" value="ECO:0007669"/>
    <property type="project" value="UniProtKB-UniRule"/>
</dbReference>
<evidence type="ECO:0000256" key="2">
    <source>
        <dbReference type="ARBA" id="ARBA00022741"/>
    </source>
</evidence>
<keyword evidence="6" id="KW-0472">Membrane</keyword>
<feature type="compositionally biased region" description="Polar residues" evidence="5">
    <location>
        <begin position="1303"/>
        <end position="1312"/>
    </location>
</feature>
<protein>
    <recommendedName>
        <fullName evidence="7">Protein kinase domain-containing protein</fullName>
    </recommendedName>
</protein>
<feature type="compositionally biased region" description="Low complexity" evidence="5">
    <location>
        <begin position="1422"/>
        <end position="1447"/>
    </location>
</feature>
<proteinExistence type="predicted"/>
<dbReference type="Proteomes" id="UP000688947">
    <property type="component" value="Unassembled WGS sequence"/>
</dbReference>
<keyword evidence="1" id="KW-0808">Transferase</keyword>
<dbReference type="InterPro" id="IPR001245">
    <property type="entry name" value="Ser-Thr/Tyr_kinase_cat_dom"/>
</dbReference>
<dbReference type="SMART" id="SM00220">
    <property type="entry name" value="S_TKc"/>
    <property type="match status" value="1"/>
</dbReference>
<feature type="compositionally biased region" description="Low complexity" evidence="5">
    <location>
        <begin position="1458"/>
        <end position="1500"/>
    </location>
</feature>
<dbReference type="InterPro" id="IPR051681">
    <property type="entry name" value="Ser/Thr_Kinases-Pseudokinases"/>
</dbReference>
<evidence type="ECO:0000259" key="7">
    <source>
        <dbReference type="PROSITE" id="PS50011"/>
    </source>
</evidence>
<feature type="region of interest" description="Disordered" evidence="5">
    <location>
        <begin position="1678"/>
        <end position="1756"/>
    </location>
</feature>
<feature type="compositionally biased region" description="Polar residues" evidence="5">
    <location>
        <begin position="1564"/>
        <end position="1575"/>
    </location>
</feature>
<dbReference type="VEuPathDB" id="FungiDB:PC110_g17896"/>
<feature type="compositionally biased region" description="Low complexity" evidence="5">
    <location>
        <begin position="1278"/>
        <end position="1294"/>
    </location>
</feature>
<evidence type="ECO:0000313" key="9">
    <source>
        <dbReference type="Proteomes" id="UP000688947"/>
    </source>
</evidence>
<feature type="region of interest" description="Disordered" evidence="5">
    <location>
        <begin position="1542"/>
        <end position="1615"/>
    </location>
</feature>
<name>A0A8T1U8M9_9STRA</name>
<feature type="compositionally biased region" description="Acidic residues" evidence="5">
    <location>
        <begin position="1694"/>
        <end position="1704"/>
    </location>
</feature>
<feature type="region of interest" description="Disordered" evidence="5">
    <location>
        <begin position="1816"/>
        <end position="1858"/>
    </location>
</feature>
<feature type="region of interest" description="Disordered" evidence="5">
    <location>
        <begin position="1214"/>
        <end position="1500"/>
    </location>
</feature>
<dbReference type="VEuPathDB" id="FungiDB:PC110_g17898"/>
<gene>
    <name evidence="8" type="ORF">JG687_00010898</name>
</gene>
<dbReference type="OrthoDB" id="108432at2759"/>
<feature type="transmembrane region" description="Helical" evidence="6">
    <location>
        <begin position="1515"/>
        <end position="1537"/>
    </location>
</feature>
<feature type="compositionally biased region" description="Low complexity" evidence="5">
    <location>
        <begin position="1379"/>
        <end position="1390"/>
    </location>
</feature>
<evidence type="ECO:0000256" key="4">
    <source>
        <dbReference type="PROSITE-ProRule" id="PRU10141"/>
    </source>
</evidence>
<keyword evidence="6" id="KW-0812">Transmembrane</keyword>
<organism evidence="8 9">
    <name type="scientific">Phytophthora cactorum</name>
    <dbReference type="NCBI Taxonomy" id="29920"/>
    <lineage>
        <taxon>Eukaryota</taxon>
        <taxon>Sar</taxon>
        <taxon>Stramenopiles</taxon>
        <taxon>Oomycota</taxon>
        <taxon>Peronosporomycetes</taxon>
        <taxon>Peronosporales</taxon>
        <taxon>Peronosporaceae</taxon>
        <taxon>Phytophthora</taxon>
    </lineage>
</organism>
<dbReference type="EMBL" id="JAENGZ010000639">
    <property type="protein sequence ID" value="KAG6955914.1"/>
    <property type="molecule type" value="Genomic_DNA"/>
</dbReference>
<keyword evidence="1" id="KW-0723">Serine/threonine-protein kinase</keyword>
<dbReference type="PROSITE" id="PS00108">
    <property type="entry name" value="PROTEIN_KINASE_ST"/>
    <property type="match status" value="1"/>
</dbReference>
<dbReference type="InterPro" id="IPR017441">
    <property type="entry name" value="Protein_kinase_ATP_BS"/>
</dbReference>
<evidence type="ECO:0000256" key="6">
    <source>
        <dbReference type="SAM" id="Phobius"/>
    </source>
</evidence>
<keyword evidence="3 4" id="KW-0067">ATP-binding</keyword>
<dbReference type="GO" id="GO:0004674">
    <property type="term" value="F:protein serine/threonine kinase activity"/>
    <property type="evidence" value="ECO:0007669"/>
    <property type="project" value="UniProtKB-KW"/>
</dbReference>
<keyword evidence="2 4" id="KW-0547">Nucleotide-binding</keyword>
<dbReference type="PROSITE" id="PS00107">
    <property type="entry name" value="PROTEIN_KINASE_ATP"/>
    <property type="match status" value="1"/>
</dbReference>
<feature type="domain" description="Protein kinase" evidence="7">
    <location>
        <begin position="897"/>
        <end position="1201"/>
    </location>
</feature>
<feature type="compositionally biased region" description="Acidic residues" evidence="5">
    <location>
        <begin position="1331"/>
        <end position="1342"/>
    </location>
</feature>
<evidence type="ECO:0000256" key="5">
    <source>
        <dbReference type="SAM" id="MobiDB-lite"/>
    </source>
</evidence>
<sequence length="1858" mass="205386">MAGDAEDGGNPLLSLVNLLQPTHNRFKADIKMEAVPDCRLIQPAMKPQRMMMQDSPNRHWAGNCGCDGSCAFQFFNDDMELVDLGSKASSSLMCLLSPSPERVLSSLRPVCASGVNVVFRSLLPRLQALDTFLQAQSVDLTDEEGEIIEYLEVLSCRRHQETIFKALVQQLKQLSGFNAFQEDSSEDEDNNMLQMLLEAPRKSREAHWMHLQIDALMAQQETEEESHDWQKHWQEDYKQQIQVFEEFLSSEKLQEHLQILETSEKLEVLTALQYERRKFSENDEKELMPLEEQKLLDRAIEEVSGAVEVEIVPVSDWFVPRYEVQIRQETGSFERCVGGEWNGLQVTLEYVENSDMAVNFTEKWCGVTNPYIVTLHKACHVGNSPFVIYESIRGYIPLVDYAKSVQNPRKVWKRLLDAARGLQYLHNLGIVHGSITSACVVVGADRKAKIKPSSCEDLHAEPSKESDVYAFASIIQEATSPLTLEDSDNSLSSIEEDQEQPSGMWSLIDEMTSSDPNDRPDMDSVVRILLNLTERERLFGMIIIEALLHGATGSCEELQDGLQDEGQSFFEHKPDQFEHDAWELVQKMCVWQPELRPSISYVVQQLGELAKRERGTDELGGYHVDDESEETTTASIVDEDEHFSIASDPITVTDVMVHVPGEAQPVTISQALAMLKSQIQKPTEDGIDIEASSGNDLNAQILLRLEDIYERLCDVEANIDDDSDLSTIVANFVDILTQFIVHVDVSGTGNSLTQIAAIRQRTSDKFSFHKDLDELLDGLLARDSLPSQVHDWKRQWYLNKARQTLSYAWTLMDPDAADILLNELKDAHDREEILAFLRFEVTRHRSSYTPAQVEAMGTACIDISRRLSDTSTIPEVTEHFHLWRPPKWFIPPYEVEFNPRESLGHGAFASVHMGTWLGTPVVIKKLTPVPINPLVSQPSVVFYRELSIWYRLNHPYVVKLYGGCHVGGQPFFVCEPASNGRLDTYLHRFDPVGTSVGTSSFRSASTTSGQISGFSRSTSNGTSIGFSAESTGCYRRREAWKKLRQSALGLQYLHQHSIVHGDLKCDNILVAADGTAKLTDFGLSSIRRYVDSDQEQSSNVSVVGAQRWKAPECLAGAPPSFESDVYSFGMCILQAVSAEFPWGSRMPDAAVRFHVRRGVLPPRPKGFEDDAHWELVKQMCCFDPQQRLKLPVVVQRLSRFADLEARRQRGGVSVYTMRSLDGDTESTSESGTDPDNVRTPTPTARKPTRTWIPITNAPSDSSETEETPRRTPAPPTKTPRSTTKTPRVTTKTPRAQAPAVDSESASRYQGTLDSDGASDLGATEESSVVDSTEESGSEEETDSSGTSTTKKKKKKTVFTKSPYLEQTTPVPNGIHTANDDSNSDASASEPTSEESTSDESGSSSKTTKPKTTKSKTKKKTADSASGSDSESSASSKSSNTTKKGSNSTKKDSNSAKQDSTSETSDATDSTQNSDTTPSPDSSTTSASASGSGSSSAASVMTDSASADKTGMSNTLLLGLMMGGAVALVMLVAVFVYIKTNSKDEEEDDDMDPVLRTARHDGSKGTAQSSTLNANYHDNHNMSPGAYSDDYYDNQHNAQYDQEPYGHHGQNNAYNDPNLDMLTPQSQIALAHSQMSLPPMAQTGHSTGSSQYSDSQYSSFYAQSAYSTDQSVSQVVGKYPGMRQGKGENDVAGSSEEESDFEGDSIQDMSQATNVWKTAGRNRGGTAASGMDRSMVESRFAPSDTRSTAASDYNGKNRFQESEYTEYRMSTGYESSYAGGNNGYDKSFAATKSGYEKSYASDQSGYDSRYADGKSFQSSGFSEYEQAVAPPRNRGDSTNSDASSFYRGKESRFTDASYC</sequence>
<evidence type="ECO:0000313" key="8">
    <source>
        <dbReference type="EMBL" id="KAG6955914.1"/>
    </source>
</evidence>
<dbReference type="PANTHER" id="PTHR44329:SF214">
    <property type="entry name" value="PROTEIN KINASE DOMAIN-CONTAINING PROTEIN"/>
    <property type="match status" value="1"/>
</dbReference>
<keyword evidence="6" id="KW-1133">Transmembrane helix</keyword>
<reference evidence="8" key="1">
    <citation type="submission" date="2021-01" db="EMBL/GenBank/DDBJ databases">
        <title>Phytophthora aleatoria, a newly-described species from Pinus radiata is distinct from Phytophthora cactorum isolates based on comparative genomics.</title>
        <authorList>
            <person name="Mcdougal R."/>
            <person name="Panda P."/>
            <person name="Williams N."/>
            <person name="Studholme D.J."/>
        </authorList>
    </citation>
    <scope>NUCLEOTIDE SEQUENCE</scope>
    <source>
        <strain evidence="8">NZFS 3830</strain>
    </source>
</reference>
<dbReference type="VEuPathDB" id="FungiDB:PC110_g17897"/>
<dbReference type="PROSITE" id="PS50011">
    <property type="entry name" value="PROTEIN_KINASE_DOM"/>
    <property type="match status" value="1"/>
</dbReference>
<dbReference type="Pfam" id="PF07714">
    <property type="entry name" value="PK_Tyr_Ser-Thr"/>
    <property type="match status" value="1"/>
</dbReference>
<feature type="binding site" evidence="4">
    <location>
        <position position="925"/>
    </location>
    <ligand>
        <name>ATP</name>
        <dbReference type="ChEBI" id="CHEBI:30616"/>
    </ligand>
</feature>